<sequence>MIITGNDEKAICKLKHFLGSQFRIKDLGSLNIFLVLRWHDPKLGSLFVNASYGLLDILEEAGLLGAKPAKVPMDPDLILSPTGELLKDPTRYRRLVGKLIYLTITRPEITYAVNTLSQFMQEPKRQHLEAAYVFFTTKEAPGQGLLFPAENKLKLIGYCDADWARCPITRRSVTGYCIFLGNALVSWKSKKQVTISRSSAKLNIVNGCSYM</sequence>
<organism evidence="1">
    <name type="scientific">Prunus dulcis</name>
    <name type="common">Almond</name>
    <name type="synonym">Amygdalus dulcis</name>
    <dbReference type="NCBI Taxonomy" id="3755"/>
    <lineage>
        <taxon>Eukaryota</taxon>
        <taxon>Viridiplantae</taxon>
        <taxon>Streptophyta</taxon>
        <taxon>Embryophyta</taxon>
        <taxon>Tracheophyta</taxon>
        <taxon>Spermatophyta</taxon>
        <taxon>Magnoliopsida</taxon>
        <taxon>eudicotyledons</taxon>
        <taxon>Gunneridae</taxon>
        <taxon>Pentapetalae</taxon>
        <taxon>rosids</taxon>
        <taxon>fabids</taxon>
        <taxon>Rosales</taxon>
        <taxon>Rosaceae</taxon>
        <taxon>Amygdaloideae</taxon>
        <taxon>Amygdaleae</taxon>
        <taxon>Prunus</taxon>
    </lineage>
</organism>
<proteinExistence type="predicted"/>
<dbReference type="PANTHER" id="PTHR11439">
    <property type="entry name" value="GAG-POL-RELATED RETROTRANSPOSON"/>
    <property type="match status" value="1"/>
</dbReference>
<dbReference type="AlphaFoldDB" id="A0A4Y1R5N1"/>
<evidence type="ECO:0000313" key="1">
    <source>
        <dbReference type="EMBL" id="BBG99438.1"/>
    </source>
</evidence>
<gene>
    <name evidence="1" type="ORF">Prudu_009132</name>
</gene>
<evidence type="ECO:0008006" key="2">
    <source>
        <dbReference type="Google" id="ProtNLM"/>
    </source>
</evidence>
<dbReference type="InterPro" id="IPR043502">
    <property type="entry name" value="DNA/RNA_pol_sf"/>
</dbReference>
<accession>A0A4Y1R5N1</accession>
<dbReference type="EMBL" id="AP019299">
    <property type="protein sequence ID" value="BBG99438.1"/>
    <property type="molecule type" value="Genomic_DNA"/>
</dbReference>
<protein>
    <recommendedName>
        <fullName evidence="2">Reverse transcriptase Ty1/copia-type domain-containing protein</fullName>
    </recommendedName>
</protein>
<name>A0A4Y1R5N1_PRUDU</name>
<dbReference type="SUPFAM" id="SSF56672">
    <property type="entry name" value="DNA/RNA polymerases"/>
    <property type="match status" value="1"/>
</dbReference>
<dbReference type="CDD" id="cd09272">
    <property type="entry name" value="RNase_HI_RT_Ty1"/>
    <property type="match status" value="1"/>
</dbReference>
<dbReference type="PANTHER" id="PTHR11439:SF470">
    <property type="entry name" value="CYSTEINE-RICH RLK (RECEPTOR-LIKE PROTEIN KINASE) 8"/>
    <property type="match status" value="1"/>
</dbReference>
<reference evidence="1" key="1">
    <citation type="journal article" date="2019" name="Science">
        <title>Mutation of a bHLH transcription factor allowed almond domestication.</title>
        <authorList>
            <person name="Sanchez-Perez R."/>
            <person name="Pavan S."/>
            <person name="Mazzeo R."/>
            <person name="Moldovan C."/>
            <person name="Aiese Cigliano R."/>
            <person name="Del Cueto J."/>
            <person name="Ricciardi F."/>
            <person name="Lotti C."/>
            <person name="Ricciardi L."/>
            <person name="Dicenta F."/>
            <person name="Lopez-Marques R.L."/>
            <person name="Lindberg Moller B."/>
        </authorList>
    </citation>
    <scope>NUCLEOTIDE SEQUENCE</scope>
</reference>